<dbReference type="KEGG" id="pdp:PDIP_38840"/>
<gene>
    <name evidence="1" type="ORF">PDIP_38840</name>
</gene>
<name>K9G386_PEND1</name>
<dbReference type="AlphaFoldDB" id="K9G386"/>
<evidence type="ECO:0000313" key="1">
    <source>
        <dbReference type="EMBL" id="EKV15809.1"/>
    </source>
</evidence>
<accession>K9G386</accession>
<sequence>MPASNLYPAPADPVLTCGSECRRKYDIPARSQACVYCSVWRLDSTGRHLFIPKGSSMSEEITAGMRSLPETCTLPDQHTCTKLVELCFGFLHDRFYSLLH</sequence>
<comment type="caution">
    <text evidence="1">The sequence shown here is derived from an EMBL/GenBank/DDBJ whole genome shotgun (WGS) entry which is preliminary data.</text>
</comment>
<dbReference type="Proteomes" id="UP000009886">
    <property type="component" value="Unassembled WGS sequence"/>
</dbReference>
<organism evidence="1 2">
    <name type="scientific">Penicillium digitatum (strain Pd1 / CECT 20795)</name>
    <name type="common">Green mold</name>
    <dbReference type="NCBI Taxonomy" id="1170230"/>
    <lineage>
        <taxon>Eukaryota</taxon>
        <taxon>Fungi</taxon>
        <taxon>Dikarya</taxon>
        <taxon>Ascomycota</taxon>
        <taxon>Pezizomycotina</taxon>
        <taxon>Eurotiomycetes</taxon>
        <taxon>Eurotiomycetidae</taxon>
        <taxon>Eurotiales</taxon>
        <taxon>Aspergillaceae</taxon>
        <taxon>Penicillium</taxon>
    </lineage>
</organism>
<protein>
    <submittedName>
        <fullName evidence="1">Uncharacterized protein</fullName>
    </submittedName>
</protein>
<dbReference type="HOGENOM" id="CLU_2306995_0_0_1"/>
<proteinExistence type="predicted"/>
<dbReference type="EMBL" id="AKCU01000263">
    <property type="protein sequence ID" value="EKV15809.1"/>
    <property type="molecule type" value="Genomic_DNA"/>
</dbReference>
<dbReference type="VEuPathDB" id="FungiDB:PDIP_38840"/>
<evidence type="ECO:0000313" key="2">
    <source>
        <dbReference type="Proteomes" id="UP000009886"/>
    </source>
</evidence>
<reference evidence="2" key="1">
    <citation type="journal article" date="2012" name="BMC Genomics">
        <title>Genome sequence of the necrotrophic fungus Penicillium digitatum, the main postharvest pathogen of citrus.</title>
        <authorList>
            <person name="Marcet-Houben M."/>
            <person name="Ballester A.-R."/>
            <person name="de la Fuente B."/>
            <person name="Harries E."/>
            <person name="Marcos J.F."/>
            <person name="Gonzalez-Candelas L."/>
            <person name="Gabaldon T."/>
        </authorList>
    </citation>
    <scope>NUCLEOTIDE SEQUENCE [LARGE SCALE GENOMIC DNA]</scope>
    <source>
        <strain evidence="2">Pd1 / CECT 20795</strain>
    </source>
</reference>